<proteinExistence type="predicted"/>
<sequence>MPSRLIKNSSKWQE</sequence>
<protein>
    <submittedName>
        <fullName evidence="1">Uncharacterized protein</fullName>
    </submittedName>
</protein>
<evidence type="ECO:0000313" key="1">
    <source>
        <dbReference type="EMBL" id="MBX47837.1"/>
    </source>
</evidence>
<accession>A0A2P2NZ89</accession>
<reference evidence="1" key="1">
    <citation type="submission" date="2018-02" db="EMBL/GenBank/DDBJ databases">
        <title>Rhizophora mucronata_Transcriptome.</title>
        <authorList>
            <person name="Meera S.P."/>
            <person name="Sreeshan A."/>
            <person name="Augustine A."/>
        </authorList>
    </citation>
    <scope>NUCLEOTIDE SEQUENCE</scope>
    <source>
        <tissue evidence="1">Leaf</tissue>
    </source>
</reference>
<organism evidence="1">
    <name type="scientific">Rhizophora mucronata</name>
    <name type="common">Asiatic mangrove</name>
    <dbReference type="NCBI Taxonomy" id="61149"/>
    <lineage>
        <taxon>Eukaryota</taxon>
        <taxon>Viridiplantae</taxon>
        <taxon>Streptophyta</taxon>
        <taxon>Embryophyta</taxon>
        <taxon>Tracheophyta</taxon>
        <taxon>Spermatophyta</taxon>
        <taxon>Magnoliopsida</taxon>
        <taxon>eudicotyledons</taxon>
        <taxon>Gunneridae</taxon>
        <taxon>Pentapetalae</taxon>
        <taxon>rosids</taxon>
        <taxon>fabids</taxon>
        <taxon>Malpighiales</taxon>
        <taxon>Rhizophoraceae</taxon>
        <taxon>Rhizophora</taxon>
    </lineage>
</organism>
<name>A0A2P2NZ89_RHIMU</name>
<dbReference type="EMBL" id="GGEC01067353">
    <property type="protein sequence ID" value="MBX47837.1"/>
    <property type="molecule type" value="Transcribed_RNA"/>
</dbReference>